<dbReference type="PIRSF" id="PIRSF000239">
    <property type="entry name" value="AHPC"/>
    <property type="match status" value="1"/>
</dbReference>
<dbReference type="PANTHER" id="PTHR43110:SF1">
    <property type="entry name" value="THIOL PEROXIDASE"/>
    <property type="match status" value="1"/>
</dbReference>
<name>A0AAW4PPF1_9EURY</name>
<evidence type="ECO:0000313" key="6">
    <source>
        <dbReference type="Proteomes" id="UP001430377"/>
    </source>
</evidence>
<gene>
    <name evidence="5" type="ORF">EGH21_08330</name>
</gene>
<evidence type="ECO:0000313" key="5">
    <source>
        <dbReference type="EMBL" id="MBX0323031.1"/>
    </source>
</evidence>
<dbReference type="Pfam" id="PF00578">
    <property type="entry name" value="AhpC-TSA"/>
    <property type="match status" value="1"/>
</dbReference>
<evidence type="ECO:0000256" key="3">
    <source>
        <dbReference type="PIRSR" id="PIRSR000239-1"/>
    </source>
</evidence>
<reference evidence="5 6" key="1">
    <citation type="submission" date="2021-06" db="EMBL/GenBank/DDBJ databases">
        <title>Halomicroarcula sp. a new haloarchaeum isolated from saline soil.</title>
        <authorList>
            <person name="Duran-Viseras A."/>
            <person name="Sanchez-Porro C."/>
            <person name="Ventosa A."/>
        </authorList>
    </citation>
    <scope>NUCLEOTIDE SEQUENCE [LARGE SCALE GENOMIC DNA]</scope>
    <source>
        <strain evidence="5 6">F13</strain>
    </source>
</reference>
<dbReference type="InterPro" id="IPR036249">
    <property type="entry name" value="Thioredoxin-like_sf"/>
</dbReference>
<dbReference type="EMBL" id="RKLR01000003">
    <property type="protein sequence ID" value="MBX0323031.1"/>
    <property type="molecule type" value="Genomic_DNA"/>
</dbReference>
<dbReference type="InterPro" id="IPR000866">
    <property type="entry name" value="AhpC/TSA"/>
</dbReference>
<dbReference type="InterPro" id="IPR050455">
    <property type="entry name" value="Tpx_Peroxidase_subfamily"/>
</dbReference>
<proteinExistence type="predicted"/>
<dbReference type="Gene3D" id="3.40.30.10">
    <property type="entry name" value="Glutaredoxin"/>
    <property type="match status" value="1"/>
</dbReference>
<dbReference type="SUPFAM" id="SSF52833">
    <property type="entry name" value="Thioredoxin-like"/>
    <property type="match status" value="1"/>
</dbReference>
<organism evidence="5 6">
    <name type="scientific">Haloarcula rubra</name>
    <dbReference type="NCBI Taxonomy" id="2487747"/>
    <lineage>
        <taxon>Archaea</taxon>
        <taxon>Methanobacteriati</taxon>
        <taxon>Methanobacteriota</taxon>
        <taxon>Stenosarchaea group</taxon>
        <taxon>Halobacteria</taxon>
        <taxon>Halobacteriales</taxon>
        <taxon>Haloarculaceae</taxon>
        <taxon>Haloarcula</taxon>
    </lineage>
</organism>
<dbReference type="PANTHER" id="PTHR43110">
    <property type="entry name" value="THIOL PEROXIDASE"/>
    <property type="match status" value="1"/>
</dbReference>
<feature type="domain" description="Thioredoxin" evidence="4">
    <location>
        <begin position="2"/>
        <end position="157"/>
    </location>
</feature>
<dbReference type="AlphaFoldDB" id="A0AAW4PPF1"/>
<evidence type="ECO:0000256" key="1">
    <source>
        <dbReference type="ARBA" id="ARBA00023002"/>
    </source>
</evidence>
<accession>A0AAW4PPF1</accession>
<dbReference type="GO" id="GO:0016209">
    <property type="term" value="F:antioxidant activity"/>
    <property type="evidence" value="ECO:0007669"/>
    <property type="project" value="InterPro"/>
</dbReference>
<dbReference type="Proteomes" id="UP001430377">
    <property type="component" value="Unassembled WGS sequence"/>
</dbReference>
<comment type="caution">
    <text evidence="5">The sequence shown here is derived from an EMBL/GenBank/DDBJ whole genome shotgun (WGS) entry which is preliminary data.</text>
</comment>
<evidence type="ECO:0000259" key="4">
    <source>
        <dbReference type="PROSITE" id="PS51352"/>
    </source>
</evidence>
<dbReference type="GO" id="GO:0016491">
    <property type="term" value="F:oxidoreductase activity"/>
    <property type="evidence" value="ECO:0007669"/>
    <property type="project" value="UniProtKB-KW"/>
</dbReference>
<dbReference type="InterPro" id="IPR024706">
    <property type="entry name" value="Peroxiredoxin_AhpC-typ"/>
</dbReference>
<sequence>MITVGEVAPEFTAPLADGGIGELSLSDAVADGPVVLAFFPGAFTSVCSDELEAFDERQPELGAADATVYGVSIDTPFAQNAFRDQIGLDFALLSDTRRTIIDAYGVSMDFDGLGVYDLAKRSVFVVDADRQVTYAWATDDPGVEPNYDDVLDAVRAA</sequence>
<keyword evidence="1" id="KW-0560">Oxidoreductase</keyword>
<dbReference type="InterPro" id="IPR013766">
    <property type="entry name" value="Thioredoxin_domain"/>
</dbReference>
<dbReference type="RefSeq" id="WP_220618016.1">
    <property type="nucleotide sequence ID" value="NZ_RKLR01000003.1"/>
</dbReference>
<keyword evidence="2" id="KW-0676">Redox-active center</keyword>
<feature type="active site" description="Cysteine sulfenic acid (-SOH) intermediate; for peroxidase activity" evidence="3">
    <location>
        <position position="47"/>
    </location>
</feature>
<evidence type="ECO:0000256" key="2">
    <source>
        <dbReference type="ARBA" id="ARBA00023284"/>
    </source>
</evidence>
<keyword evidence="6" id="KW-1185">Reference proteome</keyword>
<protein>
    <submittedName>
        <fullName evidence="5">Redoxin domain-containing protein</fullName>
    </submittedName>
</protein>
<dbReference type="PROSITE" id="PS51352">
    <property type="entry name" value="THIOREDOXIN_2"/>
    <property type="match status" value="1"/>
</dbReference>